<gene>
    <name evidence="6" type="ORF">DT076_18880</name>
</gene>
<dbReference type="Gene3D" id="3.40.50.300">
    <property type="entry name" value="P-loop containing nucleotide triphosphate hydrolases"/>
    <property type="match status" value="1"/>
</dbReference>
<dbReference type="NCBIfam" id="TIGR01727">
    <property type="entry name" value="oligo_HPY"/>
    <property type="match status" value="1"/>
</dbReference>
<dbReference type="Pfam" id="PF08352">
    <property type="entry name" value="oligo_HPY"/>
    <property type="match status" value="1"/>
</dbReference>
<keyword evidence="3 6" id="KW-0067">ATP-binding</keyword>
<dbReference type="Proteomes" id="UP000252770">
    <property type="component" value="Unassembled WGS sequence"/>
</dbReference>
<reference evidence="6 7" key="1">
    <citation type="submission" date="2018-07" db="EMBL/GenBank/DDBJ databases">
        <title>Desertimonas flava gen. nov. sp. nov.</title>
        <authorList>
            <person name="Liu S."/>
        </authorList>
    </citation>
    <scope>NUCLEOTIDE SEQUENCE [LARGE SCALE GENOMIC DNA]</scope>
    <source>
        <strain evidence="6 7">16Sb5-5</strain>
    </source>
</reference>
<keyword evidence="7" id="KW-1185">Reference proteome</keyword>
<evidence type="ECO:0000313" key="7">
    <source>
        <dbReference type="Proteomes" id="UP000252770"/>
    </source>
</evidence>
<dbReference type="InterPro" id="IPR013563">
    <property type="entry name" value="Oligopep_ABC_C"/>
</dbReference>
<organism evidence="6 7">
    <name type="scientific">Desertihabitans brevis</name>
    <dbReference type="NCBI Taxonomy" id="2268447"/>
    <lineage>
        <taxon>Bacteria</taxon>
        <taxon>Bacillati</taxon>
        <taxon>Actinomycetota</taxon>
        <taxon>Actinomycetes</taxon>
        <taxon>Propionibacteriales</taxon>
        <taxon>Propionibacteriaceae</taxon>
        <taxon>Desertihabitans</taxon>
    </lineage>
</organism>
<dbReference type="InterPro" id="IPR003593">
    <property type="entry name" value="AAA+_ATPase"/>
</dbReference>
<dbReference type="SMART" id="SM00382">
    <property type="entry name" value="AAA"/>
    <property type="match status" value="1"/>
</dbReference>
<dbReference type="SUPFAM" id="SSF52540">
    <property type="entry name" value="P-loop containing nucleoside triphosphate hydrolases"/>
    <property type="match status" value="1"/>
</dbReference>
<dbReference type="PANTHER" id="PTHR43776">
    <property type="entry name" value="TRANSPORT ATP-BINDING PROTEIN"/>
    <property type="match status" value="1"/>
</dbReference>
<dbReference type="AlphaFoldDB" id="A0A367YQ40"/>
<protein>
    <submittedName>
        <fullName evidence="6">ABC transporter ATP-binding protein</fullName>
    </submittedName>
</protein>
<feature type="domain" description="ABC transporter" evidence="5">
    <location>
        <begin position="2"/>
        <end position="249"/>
    </location>
</feature>
<accession>A0A367YQ40</accession>
<dbReference type="InterPro" id="IPR027417">
    <property type="entry name" value="P-loop_NTPase"/>
</dbReference>
<dbReference type="GO" id="GO:0005524">
    <property type="term" value="F:ATP binding"/>
    <property type="evidence" value="ECO:0007669"/>
    <property type="project" value="UniProtKB-KW"/>
</dbReference>
<sequence length="336" mass="36517">MLAARDVTVHFPTKGGAVHALDGVSLALHRGRTHAVVGESGSGKSTLARTLALVQQPTAGTVELHGAPVEAARRRRQRREFAATVQLVLQDPFSSLNPLHPVRYLLSRPLLLHRPPMPAEQLETEMLQLLERVALVPARRFLDARPHELSGGQRQRVAIARALAVRPEVILGDELISMLDVSLRLEVLNLLATLRDEEGLAMLYITHDIATARYFADEITVLYAGEVVETGSSEDVTQTPAHPYTRLLVESSPDPSPESLAAGPAGDGERPRADAVAAEPPDLISPPSGCRFHPRCPLARPRCAEASPPSVEVHDGHRARCWALTDDEQYQRGSVA</sequence>
<evidence type="ECO:0000313" key="6">
    <source>
        <dbReference type="EMBL" id="RCK67938.1"/>
    </source>
</evidence>
<evidence type="ECO:0000259" key="5">
    <source>
        <dbReference type="PROSITE" id="PS50893"/>
    </source>
</evidence>
<dbReference type="InterPro" id="IPR017871">
    <property type="entry name" value="ABC_transporter-like_CS"/>
</dbReference>
<dbReference type="EMBL" id="QOUI01000017">
    <property type="protein sequence ID" value="RCK67938.1"/>
    <property type="molecule type" value="Genomic_DNA"/>
</dbReference>
<dbReference type="PROSITE" id="PS00211">
    <property type="entry name" value="ABC_TRANSPORTER_1"/>
    <property type="match status" value="1"/>
</dbReference>
<evidence type="ECO:0000256" key="1">
    <source>
        <dbReference type="ARBA" id="ARBA00022448"/>
    </source>
</evidence>
<dbReference type="GO" id="GO:0055085">
    <property type="term" value="P:transmembrane transport"/>
    <property type="evidence" value="ECO:0007669"/>
    <property type="project" value="UniProtKB-ARBA"/>
</dbReference>
<evidence type="ECO:0000256" key="4">
    <source>
        <dbReference type="SAM" id="MobiDB-lite"/>
    </source>
</evidence>
<proteinExistence type="predicted"/>
<evidence type="ECO:0000256" key="2">
    <source>
        <dbReference type="ARBA" id="ARBA00022741"/>
    </source>
</evidence>
<dbReference type="GO" id="GO:0016887">
    <property type="term" value="F:ATP hydrolysis activity"/>
    <property type="evidence" value="ECO:0007669"/>
    <property type="project" value="InterPro"/>
</dbReference>
<evidence type="ECO:0000256" key="3">
    <source>
        <dbReference type="ARBA" id="ARBA00022840"/>
    </source>
</evidence>
<comment type="caution">
    <text evidence="6">The sequence shown here is derived from an EMBL/GenBank/DDBJ whole genome shotgun (WGS) entry which is preliminary data.</text>
</comment>
<name>A0A367YQ40_9ACTN</name>
<keyword evidence="1" id="KW-0813">Transport</keyword>
<keyword evidence="2" id="KW-0547">Nucleotide-binding</keyword>
<dbReference type="InterPro" id="IPR003439">
    <property type="entry name" value="ABC_transporter-like_ATP-bd"/>
</dbReference>
<dbReference type="CDD" id="cd03257">
    <property type="entry name" value="ABC_NikE_OppD_transporters"/>
    <property type="match status" value="1"/>
</dbReference>
<dbReference type="PROSITE" id="PS50893">
    <property type="entry name" value="ABC_TRANSPORTER_2"/>
    <property type="match status" value="1"/>
</dbReference>
<dbReference type="Pfam" id="PF00005">
    <property type="entry name" value="ABC_tran"/>
    <property type="match status" value="1"/>
</dbReference>
<dbReference type="GO" id="GO:0015833">
    <property type="term" value="P:peptide transport"/>
    <property type="evidence" value="ECO:0007669"/>
    <property type="project" value="InterPro"/>
</dbReference>
<dbReference type="InterPro" id="IPR050319">
    <property type="entry name" value="ABC_transp_ATP-bind"/>
</dbReference>
<feature type="region of interest" description="Disordered" evidence="4">
    <location>
        <begin position="248"/>
        <end position="290"/>
    </location>
</feature>